<accession>A0A1V9GAT9</accession>
<dbReference type="InterPro" id="IPR014710">
    <property type="entry name" value="RmlC-like_jellyroll"/>
</dbReference>
<comment type="caution">
    <text evidence="2">The sequence shown here is derived from an EMBL/GenBank/DDBJ whole genome shotgun (WGS) entry which is preliminary data.</text>
</comment>
<protein>
    <recommendedName>
        <fullName evidence="1">Cyclic nucleotide-binding domain-containing protein</fullName>
    </recommendedName>
</protein>
<evidence type="ECO:0000313" key="2">
    <source>
        <dbReference type="EMBL" id="OQP67664.1"/>
    </source>
</evidence>
<dbReference type="EMBL" id="LWBP01000016">
    <property type="protein sequence ID" value="OQP67664.1"/>
    <property type="molecule type" value="Genomic_DNA"/>
</dbReference>
<sequence>MDSFFKLMNSLIEINETDRTLIASLLKPKEIEKGTILLKQGDMEKSVAFIENGIFRHYSIVQDGKKIITS</sequence>
<gene>
    <name evidence="2" type="ORF">A4R26_32965</name>
</gene>
<dbReference type="Gene3D" id="2.60.120.10">
    <property type="entry name" value="Jelly Rolls"/>
    <property type="match status" value="1"/>
</dbReference>
<dbReference type="SUPFAM" id="SSF51206">
    <property type="entry name" value="cAMP-binding domain-like"/>
    <property type="match status" value="1"/>
</dbReference>
<feature type="domain" description="Cyclic nucleotide-binding" evidence="1">
    <location>
        <begin position="10"/>
        <end position="70"/>
    </location>
</feature>
<dbReference type="Proteomes" id="UP000192276">
    <property type="component" value="Unassembled WGS sequence"/>
</dbReference>
<dbReference type="InterPro" id="IPR000595">
    <property type="entry name" value="cNMP-bd_dom"/>
</dbReference>
<dbReference type="STRING" id="550983.A4R26_32965"/>
<name>A0A1V9GAT9_9BACT</name>
<organism evidence="2 3">
    <name type="scientific">Niastella populi</name>
    <dbReference type="NCBI Taxonomy" id="550983"/>
    <lineage>
        <taxon>Bacteria</taxon>
        <taxon>Pseudomonadati</taxon>
        <taxon>Bacteroidota</taxon>
        <taxon>Chitinophagia</taxon>
        <taxon>Chitinophagales</taxon>
        <taxon>Chitinophagaceae</taxon>
        <taxon>Niastella</taxon>
    </lineage>
</organism>
<reference evidence="3" key="1">
    <citation type="submission" date="2016-04" db="EMBL/GenBank/DDBJ databases">
        <authorList>
            <person name="Chen L."/>
            <person name="Zhuang W."/>
            <person name="Wang G."/>
        </authorList>
    </citation>
    <scope>NUCLEOTIDE SEQUENCE [LARGE SCALE GENOMIC DNA]</scope>
    <source>
        <strain evidence="3">208</strain>
    </source>
</reference>
<keyword evidence="3" id="KW-1185">Reference proteome</keyword>
<dbReference type="PROSITE" id="PS50042">
    <property type="entry name" value="CNMP_BINDING_3"/>
    <property type="match status" value="1"/>
</dbReference>
<dbReference type="AlphaFoldDB" id="A0A1V9GAT9"/>
<proteinExistence type="predicted"/>
<evidence type="ECO:0000313" key="3">
    <source>
        <dbReference type="Proteomes" id="UP000192276"/>
    </source>
</evidence>
<dbReference type="InterPro" id="IPR018490">
    <property type="entry name" value="cNMP-bd_dom_sf"/>
</dbReference>
<evidence type="ECO:0000259" key="1">
    <source>
        <dbReference type="PROSITE" id="PS50042"/>
    </source>
</evidence>